<feature type="domain" description="AAA+ ATPase" evidence="11">
    <location>
        <begin position="531"/>
        <end position="683"/>
    </location>
</feature>
<dbReference type="InterPro" id="IPR015342">
    <property type="entry name" value="PEX1-N_C-lobe"/>
</dbReference>
<dbReference type="AlphaFoldDB" id="A0A3B6KJ18"/>
<dbReference type="Pfam" id="PF17862">
    <property type="entry name" value="AAA_lid_3"/>
    <property type="match status" value="1"/>
</dbReference>
<dbReference type="SUPFAM" id="SSF54585">
    <property type="entry name" value="Cdc48 domain 2-like"/>
    <property type="match status" value="1"/>
</dbReference>
<dbReference type="InterPro" id="IPR050168">
    <property type="entry name" value="AAA_ATPase_domain"/>
</dbReference>
<dbReference type="SUPFAM" id="SSF52540">
    <property type="entry name" value="P-loop containing nucleoside triphosphate hydrolases"/>
    <property type="match status" value="2"/>
</dbReference>
<dbReference type="EnsemblPlants" id="TraesCS5A02G301500.1">
    <property type="protein sequence ID" value="TraesCS5A02G301500.1"/>
    <property type="gene ID" value="TraesCS5A02G301500"/>
</dbReference>
<proteinExistence type="inferred from homology"/>
<dbReference type="FunFam" id="3.40.50.300:FF:000149">
    <property type="entry name" value="Nuclear valosin-containing protein-like"/>
    <property type="match status" value="1"/>
</dbReference>
<dbReference type="SMART" id="SM00382">
    <property type="entry name" value="AAA"/>
    <property type="match status" value="2"/>
</dbReference>
<evidence type="ECO:0000256" key="8">
    <source>
        <dbReference type="ARBA" id="ARBA00034532"/>
    </source>
</evidence>
<dbReference type="Pfam" id="PF00004">
    <property type="entry name" value="AAA"/>
    <property type="match status" value="2"/>
</dbReference>
<comment type="catalytic activity">
    <reaction evidence="9">
        <text>ATP + H2O = ADP + phosphate + H(+)</text>
        <dbReference type="Rhea" id="RHEA:13065"/>
        <dbReference type="ChEBI" id="CHEBI:15377"/>
        <dbReference type="ChEBI" id="CHEBI:15378"/>
        <dbReference type="ChEBI" id="CHEBI:30616"/>
        <dbReference type="ChEBI" id="CHEBI:43474"/>
        <dbReference type="ChEBI" id="CHEBI:456216"/>
    </reaction>
    <physiologicalReaction direction="left-to-right" evidence="9">
        <dbReference type="Rhea" id="RHEA:13066"/>
    </physiologicalReaction>
</comment>
<dbReference type="PANTHER" id="PTHR23077:SF192">
    <property type="entry name" value="PEROXISOMAL ATPASE PEX1"/>
    <property type="match status" value="1"/>
</dbReference>
<organism evidence="12">
    <name type="scientific">Triticum aestivum</name>
    <name type="common">Wheat</name>
    <dbReference type="NCBI Taxonomy" id="4565"/>
    <lineage>
        <taxon>Eukaryota</taxon>
        <taxon>Viridiplantae</taxon>
        <taxon>Streptophyta</taxon>
        <taxon>Embryophyta</taxon>
        <taxon>Tracheophyta</taxon>
        <taxon>Spermatophyta</taxon>
        <taxon>Magnoliopsida</taxon>
        <taxon>Liliopsida</taxon>
        <taxon>Poales</taxon>
        <taxon>Poaceae</taxon>
        <taxon>BOP clade</taxon>
        <taxon>Pooideae</taxon>
        <taxon>Triticodae</taxon>
        <taxon>Triticeae</taxon>
        <taxon>Triticinae</taxon>
        <taxon>Triticum</taxon>
    </lineage>
</organism>
<dbReference type="InterPro" id="IPR029067">
    <property type="entry name" value="CDC48_domain_2-like_sf"/>
</dbReference>
<evidence type="ECO:0000256" key="6">
    <source>
        <dbReference type="ARBA" id="ARBA00022927"/>
    </source>
</evidence>
<evidence type="ECO:0000256" key="2">
    <source>
        <dbReference type="ARBA" id="ARBA00022448"/>
    </source>
</evidence>
<keyword evidence="5" id="KW-0067">ATP-binding</keyword>
<dbReference type="OrthoDB" id="2187at2759"/>
<evidence type="ECO:0000256" key="9">
    <source>
        <dbReference type="ARBA" id="ARBA00048778"/>
    </source>
</evidence>
<feature type="compositionally biased region" description="Basic and acidic residues" evidence="10">
    <location>
        <begin position="1034"/>
        <end position="1043"/>
    </location>
</feature>
<dbReference type="InterPro" id="IPR003960">
    <property type="entry name" value="ATPase_AAA_CS"/>
</dbReference>
<dbReference type="GO" id="GO:0043335">
    <property type="term" value="P:protein unfolding"/>
    <property type="evidence" value="ECO:0000318"/>
    <property type="project" value="GO_Central"/>
</dbReference>
<dbReference type="InterPro" id="IPR003593">
    <property type="entry name" value="AAA+_ATPase"/>
</dbReference>
<evidence type="ECO:0000256" key="7">
    <source>
        <dbReference type="ARBA" id="ARBA00032509"/>
    </source>
</evidence>
<evidence type="ECO:0000256" key="10">
    <source>
        <dbReference type="SAM" id="MobiDB-lite"/>
    </source>
</evidence>
<dbReference type="SMR" id="A0A3B6KJ18"/>
<dbReference type="GO" id="GO:0016887">
    <property type="term" value="F:ATP hydrolysis activity"/>
    <property type="evidence" value="ECO:0000318"/>
    <property type="project" value="GO_Central"/>
</dbReference>
<dbReference type="Pfam" id="PF09262">
    <property type="entry name" value="PEX-1N"/>
    <property type="match status" value="1"/>
</dbReference>
<keyword evidence="3" id="KW-0962">Peroxisome biogenesis</keyword>
<dbReference type="Proteomes" id="UP000019116">
    <property type="component" value="Chromosome 5A"/>
</dbReference>
<dbReference type="STRING" id="4565.A0A3B6KJ18"/>
<protein>
    <recommendedName>
        <fullName evidence="8">Peroxisomal ATPase PEX1</fullName>
    </recommendedName>
    <alternativeName>
        <fullName evidence="7">Peroxin-1</fullName>
    </alternativeName>
</protein>
<accession>A0A3B6KJ18</accession>
<dbReference type="OMA" id="KECDEAN"/>
<dbReference type="PROSITE" id="PS00674">
    <property type="entry name" value="AAA"/>
    <property type="match status" value="1"/>
</dbReference>
<reference evidence="12" key="2">
    <citation type="submission" date="2018-10" db="UniProtKB">
        <authorList>
            <consortium name="EnsemblPlants"/>
        </authorList>
    </citation>
    <scope>IDENTIFICATION</scope>
</reference>
<keyword evidence="2" id="KW-0813">Transport</keyword>
<comment type="similarity">
    <text evidence="1">Belongs to the AAA ATPase family.</text>
</comment>
<evidence type="ECO:0000313" key="12">
    <source>
        <dbReference type="EnsemblPlants" id="TraesCS5A02G301500.1"/>
    </source>
</evidence>
<evidence type="ECO:0000256" key="5">
    <source>
        <dbReference type="ARBA" id="ARBA00022840"/>
    </source>
</evidence>
<feature type="compositionally biased region" description="Polar residues" evidence="10">
    <location>
        <begin position="1047"/>
        <end position="1058"/>
    </location>
</feature>
<dbReference type="InterPro" id="IPR003959">
    <property type="entry name" value="ATPase_AAA_core"/>
</dbReference>
<dbReference type="Gramene" id="TraesCS5A03G0734300.1">
    <property type="protein sequence ID" value="TraesCS5A03G0734300.1.CDS"/>
    <property type="gene ID" value="TraesCS5A03G0734300"/>
</dbReference>
<sequence>MEVVVRTVPGVRSCFVALPLPVIQALERTAAGGSLPAVLALELHGPDRARWRLAWAGAVSASASPDAVEVSQQFAACISLPDNTKASLSAVSVLPKAKFVSVEPISEEDWEVLELNSELAEEAILKQVGIVYDGMKFPLWLHGDNVVEFLVISASPSNSIVQLVPGTEVAVAPKKRKGDAYSIECAPKQDLLKAQPHKKALLRVQEAGGKYVDRFEYNGIQLGVFVTYAVQIHPDNAVKLSLGNLQLVSITPKFSPKDSTENGKGSDQQIKGSVPGMKRNSHIVVHIILSDSVAKEHIMLPQSIRCYIGTCVHSWVYVQRFSPAVNKSTPSITIHPLHFKMPERNSDDNSALDCQEQDIYPTVGEISLADDPPTDNNINMLRGFNDITAVANWEESVKLKQERSFIRSWLIGQLKGLSSQIAQPELNTVLLPSETLLHFQVIDQTRGSPVDLIYLLTTTSDFGVNHKKIELGMATEFDIDNFEEALQKLELNKAISLDSTMERARKISDRGLSVVLSSASLKLLSRIKCPYPGNVLVYGPPGSGKTTLCKAVARHFEEHKEILAHVVYVDCSKLATEKNKKQLQQIADYIYEAIVHSPSIVIFDDLDSLISFSPDNLKSQSSNSSAIVKYLIDMLDEYRDKSHGMCGYGPVAFLASAKSLKCLPQELTSSGRFDLHVQVPGLSAPARIEILRQTIVKLHLLCTAEIISNIASKCDGYDAYDLGILVDNTVLAASDRLLGSSTVNLVEEDFLKAMRNFSPVAMRDISKFSPEISNGWEDVGGLSEVVNVIKETIELPLKYPKFSAGAPVRLRSNILLYGPTGCGKTHVVKSVAAAYSLRFIPIKGPELMNMYIGSTEQYVRDTFAKAAAALPCLLFFDEFESLVPQRGKHGTQVTDRVVNQFLTELDGVEALTGVFVFAATNKPREIDAALLRPGRFDRLVFCDFPQWNERLDILRVLSKELPLASDADLELVASMTEGFSGADLKAILTDAGLEAAKEAVRCQPGDGSGDIPQELPLITSGTLMSVASEARPSTSEEDRRSLREMFSQFSTSRKSSISTERREANGQGQRVAVAES</sequence>
<keyword evidence="6" id="KW-0653">Protein transport</keyword>
<dbReference type="GO" id="GO:0005829">
    <property type="term" value="C:cytosol"/>
    <property type="evidence" value="ECO:0000318"/>
    <property type="project" value="GO_Central"/>
</dbReference>
<dbReference type="GO" id="GO:0016558">
    <property type="term" value="P:protein import into peroxisome matrix"/>
    <property type="evidence" value="ECO:0000318"/>
    <property type="project" value="GO_Central"/>
</dbReference>
<evidence type="ECO:0000313" key="13">
    <source>
        <dbReference type="Proteomes" id="UP000019116"/>
    </source>
</evidence>
<keyword evidence="13" id="KW-1185">Reference proteome</keyword>
<evidence type="ECO:0000256" key="4">
    <source>
        <dbReference type="ARBA" id="ARBA00022741"/>
    </source>
</evidence>
<evidence type="ECO:0000256" key="3">
    <source>
        <dbReference type="ARBA" id="ARBA00022593"/>
    </source>
</evidence>
<evidence type="ECO:0000256" key="1">
    <source>
        <dbReference type="ARBA" id="ARBA00006914"/>
    </source>
</evidence>
<dbReference type="Gene3D" id="1.10.8.60">
    <property type="match status" value="2"/>
</dbReference>
<dbReference type="Gramene" id="TraesCS5A02G301500.1">
    <property type="protein sequence ID" value="TraesCS5A02G301500.1"/>
    <property type="gene ID" value="TraesCS5A02G301500"/>
</dbReference>
<dbReference type="Gene3D" id="3.40.50.300">
    <property type="entry name" value="P-loop containing nucleotide triphosphate hydrolases"/>
    <property type="match status" value="2"/>
</dbReference>
<evidence type="ECO:0000259" key="11">
    <source>
        <dbReference type="SMART" id="SM00382"/>
    </source>
</evidence>
<dbReference type="GO" id="GO:0005778">
    <property type="term" value="C:peroxisomal membrane"/>
    <property type="evidence" value="ECO:0000318"/>
    <property type="project" value="GO_Central"/>
</dbReference>
<dbReference type="PANTHER" id="PTHR23077">
    <property type="entry name" value="AAA-FAMILY ATPASE"/>
    <property type="match status" value="1"/>
</dbReference>
<feature type="region of interest" description="Disordered" evidence="10">
    <location>
        <begin position="1025"/>
        <end position="1076"/>
    </location>
</feature>
<reference evidence="12" key="1">
    <citation type="submission" date="2018-08" db="EMBL/GenBank/DDBJ databases">
        <authorList>
            <person name="Rossello M."/>
        </authorList>
    </citation>
    <scope>NUCLEOTIDE SEQUENCE [LARGE SCALE GENOMIC DNA]</scope>
    <source>
        <strain evidence="12">cv. Chinese Spring</strain>
    </source>
</reference>
<dbReference type="InterPro" id="IPR041569">
    <property type="entry name" value="AAA_lid_3"/>
</dbReference>
<dbReference type="Gene3D" id="3.10.330.10">
    <property type="match status" value="1"/>
</dbReference>
<keyword evidence="4" id="KW-0547">Nucleotide-binding</keyword>
<feature type="domain" description="AAA+ ATPase" evidence="11">
    <location>
        <begin position="810"/>
        <end position="946"/>
    </location>
</feature>
<dbReference type="FunFam" id="3.10.330.10:FF:000006">
    <property type="entry name" value="Peroxisome biogenesis factor 1"/>
    <property type="match status" value="1"/>
</dbReference>
<dbReference type="CDD" id="cd19481">
    <property type="entry name" value="RecA-like_protease"/>
    <property type="match status" value="1"/>
</dbReference>
<dbReference type="InterPro" id="IPR027417">
    <property type="entry name" value="P-loop_NTPase"/>
</dbReference>
<dbReference type="GO" id="GO:0005524">
    <property type="term" value="F:ATP binding"/>
    <property type="evidence" value="ECO:0007669"/>
    <property type="project" value="UniProtKB-KW"/>
</dbReference>
<name>A0A3B6KJ18_WHEAT</name>